<keyword evidence="4" id="KW-0067">ATP-binding</keyword>
<feature type="compositionally biased region" description="Polar residues" evidence="7">
    <location>
        <begin position="1"/>
        <end position="17"/>
    </location>
</feature>
<dbReference type="GO" id="GO:0004674">
    <property type="term" value="F:protein serine/threonine kinase activity"/>
    <property type="evidence" value="ECO:0007669"/>
    <property type="project" value="UniProtKB-EC"/>
</dbReference>
<feature type="region of interest" description="Disordered" evidence="7">
    <location>
        <begin position="1"/>
        <end position="28"/>
    </location>
</feature>
<sequence length="319" mass="36606">MQKSFLSNAGPASNSVRPPTFRRALPNSPASTVMNTEVLSNLEYVNFTQEFSNIMRIDSGGFGVVYKANWRNNSIAVKQIKLEVNDRLTMSSIKSEVDILCRLRHDRTLTLLHCCRDDQHIYLVTKFYEKKSLYHLLHESQTPMNKDNYCILMEDICNGLTYLHNNKPPILHLDLKPKNILIDGYTEFRAVIADFGLSVMTHKKPHQIGGTFPYMAPEILTAQLTDKADIYSLAIVMWESLMYREPYSNTGMKGDDILTLVSNGMRPKWDDPFFQIPPSIQRCVEQCWHSDPQQRPNAHILCSQLVAIHQDPTIQFLDI</sequence>
<accession>A0A6B2L7F3</accession>
<dbReference type="InterPro" id="IPR011009">
    <property type="entry name" value="Kinase-like_dom_sf"/>
</dbReference>
<keyword evidence="2" id="KW-0547">Nucleotide-binding</keyword>
<dbReference type="Gene3D" id="1.10.510.10">
    <property type="entry name" value="Transferase(Phosphotransferase) domain 1"/>
    <property type="match status" value="1"/>
</dbReference>
<evidence type="ECO:0000256" key="4">
    <source>
        <dbReference type="ARBA" id="ARBA00022840"/>
    </source>
</evidence>
<dbReference type="InterPro" id="IPR051681">
    <property type="entry name" value="Ser/Thr_Kinases-Pseudokinases"/>
</dbReference>
<dbReference type="Pfam" id="PF00069">
    <property type="entry name" value="Pkinase"/>
    <property type="match status" value="1"/>
</dbReference>
<dbReference type="SUPFAM" id="SSF56112">
    <property type="entry name" value="Protein kinase-like (PK-like)"/>
    <property type="match status" value="1"/>
</dbReference>
<dbReference type="PIRSF" id="PIRSF000654">
    <property type="entry name" value="Integrin-linked_kinase"/>
    <property type="match status" value="1"/>
</dbReference>
<evidence type="ECO:0000256" key="7">
    <source>
        <dbReference type="SAM" id="MobiDB-lite"/>
    </source>
</evidence>
<comment type="catalytic activity">
    <reaction evidence="5">
        <text>L-threonyl-[protein] + ATP = O-phospho-L-threonyl-[protein] + ADP + H(+)</text>
        <dbReference type="Rhea" id="RHEA:46608"/>
        <dbReference type="Rhea" id="RHEA-COMP:11060"/>
        <dbReference type="Rhea" id="RHEA-COMP:11605"/>
        <dbReference type="ChEBI" id="CHEBI:15378"/>
        <dbReference type="ChEBI" id="CHEBI:30013"/>
        <dbReference type="ChEBI" id="CHEBI:30616"/>
        <dbReference type="ChEBI" id="CHEBI:61977"/>
        <dbReference type="ChEBI" id="CHEBI:456216"/>
        <dbReference type="EC" id="2.7.11.1"/>
    </reaction>
</comment>
<evidence type="ECO:0000256" key="6">
    <source>
        <dbReference type="ARBA" id="ARBA00048679"/>
    </source>
</evidence>
<dbReference type="PROSITE" id="PS00108">
    <property type="entry name" value="PROTEIN_KINASE_ST"/>
    <property type="match status" value="1"/>
</dbReference>
<proteinExistence type="predicted"/>
<dbReference type="GO" id="GO:0005524">
    <property type="term" value="F:ATP binding"/>
    <property type="evidence" value="ECO:0007669"/>
    <property type="project" value="UniProtKB-KW"/>
</dbReference>
<evidence type="ECO:0000256" key="5">
    <source>
        <dbReference type="ARBA" id="ARBA00047899"/>
    </source>
</evidence>
<dbReference type="AlphaFoldDB" id="A0A6B2L7F3"/>
<feature type="domain" description="Protein kinase" evidence="8">
    <location>
        <begin position="51"/>
        <end position="314"/>
    </location>
</feature>
<dbReference type="PANTHER" id="PTHR44329:SF288">
    <property type="entry name" value="MITOGEN-ACTIVATED PROTEIN KINASE KINASE KINASE 20"/>
    <property type="match status" value="1"/>
</dbReference>
<dbReference type="EMBL" id="GIBP01003912">
    <property type="protein sequence ID" value="NDV32881.1"/>
    <property type="molecule type" value="Transcribed_RNA"/>
</dbReference>
<dbReference type="SMART" id="SM00220">
    <property type="entry name" value="S_TKc"/>
    <property type="match status" value="1"/>
</dbReference>
<dbReference type="InterPro" id="IPR000719">
    <property type="entry name" value="Prot_kinase_dom"/>
</dbReference>
<organism evidence="9">
    <name type="scientific">Arcella intermedia</name>
    <dbReference type="NCBI Taxonomy" id="1963864"/>
    <lineage>
        <taxon>Eukaryota</taxon>
        <taxon>Amoebozoa</taxon>
        <taxon>Tubulinea</taxon>
        <taxon>Elardia</taxon>
        <taxon>Arcellinida</taxon>
        <taxon>Sphaerothecina</taxon>
        <taxon>Arcellidae</taxon>
        <taxon>Arcella</taxon>
    </lineage>
</organism>
<evidence type="ECO:0000313" key="9">
    <source>
        <dbReference type="EMBL" id="NDV32881.1"/>
    </source>
</evidence>
<evidence type="ECO:0000256" key="1">
    <source>
        <dbReference type="ARBA" id="ARBA00022679"/>
    </source>
</evidence>
<dbReference type="InterPro" id="IPR008271">
    <property type="entry name" value="Ser/Thr_kinase_AS"/>
</dbReference>
<evidence type="ECO:0000259" key="8">
    <source>
        <dbReference type="PROSITE" id="PS50011"/>
    </source>
</evidence>
<name>A0A6B2L7F3_9EUKA</name>
<keyword evidence="1" id="KW-0808">Transferase</keyword>
<keyword evidence="3" id="KW-0418">Kinase</keyword>
<dbReference type="PROSITE" id="PS50011">
    <property type="entry name" value="PROTEIN_KINASE_DOM"/>
    <property type="match status" value="1"/>
</dbReference>
<protein>
    <recommendedName>
        <fullName evidence="8">Protein kinase domain-containing protein</fullName>
    </recommendedName>
</protein>
<comment type="catalytic activity">
    <reaction evidence="6">
        <text>L-seryl-[protein] + ATP = O-phospho-L-seryl-[protein] + ADP + H(+)</text>
        <dbReference type="Rhea" id="RHEA:17989"/>
        <dbReference type="Rhea" id="RHEA-COMP:9863"/>
        <dbReference type="Rhea" id="RHEA-COMP:11604"/>
        <dbReference type="ChEBI" id="CHEBI:15378"/>
        <dbReference type="ChEBI" id="CHEBI:29999"/>
        <dbReference type="ChEBI" id="CHEBI:30616"/>
        <dbReference type="ChEBI" id="CHEBI:83421"/>
        <dbReference type="ChEBI" id="CHEBI:456216"/>
        <dbReference type="EC" id="2.7.11.1"/>
    </reaction>
</comment>
<dbReference type="PANTHER" id="PTHR44329">
    <property type="entry name" value="SERINE/THREONINE-PROTEIN KINASE TNNI3K-RELATED"/>
    <property type="match status" value="1"/>
</dbReference>
<evidence type="ECO:0000256" key="2">
    <source>
        <dbReference type="ARBA" id="ARBA00022741"/>
    </source>
</evidence>
<reference evidence="9" key="1">
    <citation type="journal article" date="2020" name="J. Eukaryot. Microbiol.">
        <title>De novo Sequencing, Assembly and Annotation of the Transcriptome for the Free-Living Testate Amoeba Arcella intermedia.</title>
        <authorList>
            <person name="Ribeiro G.M."/>
            <person name="Porfirio-Sousa A.L."/>
            <person name="Maurer-Alcala X.X."/>
            <person name="Katz L.A."/>
            <person name="Lahr D.J.G."/>
        </authorList>
    </citation>
    <scope>NUCLEOTIDE SEQUENCE</scope>
</reference>
<evidence type="ECO:0000256" key="3">
    <source>
        <dbReference type="ARBA" id="ARBA00022777"/>
    </source>
</evidence>